<dbReference type="InterPro" id="IPR015282">
    <property type="entry name" value="SSL_OB"/>
</dbReference>
<dbReference type="InterPro" id="IPR013307">
    <property type="entry name" value="Superantigen_bac"/>
</dbReference>
<dbReference type="SUPFAM" id="SSF50203">
    <property type="entry name" value="Bacterial enterotoxins"/>
    <property type="match status" value="1"/>
</dbReference>
<reference evidence="4" key="2">
    <citation type="submission" date="2017-05" db="EMBL/GenBank/DDBJ databases">
        <authorList>
            <person name="Song R."/>
            <person name="Chenine A.L."/>
            <person name="Ruprecht R.M."/>
        </authorList>
    </citation>
    <scope>NUCLEOTIDE SEQUENCE</scope>
    <source>
        <strain evidence="4">CC15-MRSA</strain>
    </source>
</reference>
<name>A0A2S1FUJ0_STAAU</name>
<dbReference type="InterPro" id="IPR006123">
    <property type="entry name" value="Toxin_b-grasp_Staph/Strep"/>
</dbReference>
<proteinExistence type="inferred from homology"/>
<gene>
    <name evidence="4" type="primary">ssl10</name>
</gene>
<sequence>MKLTAIAKAALALGILTTGTLTTEVHSGHAKQNQKSVNKHDKEALYRYYTGKTMEMKNISALKHGKNNLRFKYRGMKIQVLLLGNDKNRFQQRSYKGLDVFFVQEKRDKHDIFYTVSGVIQTNKTSGVVSAPILNVTKEKGEDAFVKGYPYYIKKEKITLKELDFKLRKHLIEKYGLYKTISKDGRVKISLKDGSFYNLDLRSKLKFKYMGEVIESKQIKDIEVNLK</sequence>
<dbReference type="PROSITE" id="PS00278">
    <property type="entry name" value="STAPH_STREP_TOXIN_2"/>
    <property type="match status" value="1"/>
</dbReference>
<dbReference type="InterPro" id="IPR008375">
    <property type="entry name" value="Staph_exotoxin"/>
</dbReference>
<dbReference type="SUPFAM" id="SSF54334">
    <property type="entry name" value="Superantigen toxins, C-terminal domain"/>
    <property type="match status" value="1"/>
</dbReference>
<dbReference type="Gene3D" id="2.40.50.110">
    <property type="match status" value="1"/>
</dbReference>
<organism evidence="4">
    <name type="scientific">Staphylococcus aureus</name>
    <dbReference type="NCBI Taxonomy" id="1280"/>
    <lineage>
        <taxon>Bacteria</taxon>
        <taxon>Bacillati</taxon>
        <taxon>Bacillota</taxon>
        <taxon>Bacilli</taxon>
        <taxon>Bacillales</taxon>
        <taxon>Staphylococcaceae</taxon>
        <taxon>Staphylococcus</taxon>
    </lineage>
</organism>
<evidence type="ECO:0000259" key="3">
    <source>
        <dbReference type="Pfam" id="PF09199"/>
    </source>
</evidence>
<dbReference type="InterPro" id="IPR016091">
    <property type="entry name" value="SuperAg_toxin_C"/>
</dbReference>
<dbReference type="AlphaFoldDB" id="A0A2S1FUJ0"/>
<accession>A0A2S1FUJ0</accession>
<reference evidence="4" key="1">
    <citation type="journal article" date="2017" name="Infect. Drug Resist.">
        <title>Investigating a rare methicillin-resistant Staphylococcus aureus strain: first description of genome sequencing and molecular characterization of CC15-MRSA.</title>
        <authorList>
            <person name="Senok A.C."/>
            <person name="Somily A.M."/>
            <person name="Slickers P."/>
            <person name="Raji M.A."/>
            <person name="Garaween G."/>
            <person name="Shibl A."/>
            <person name="Monecke S."/>
            <person name="Ehricht R."/>
        </authorList>
    </citation>
    <scope>NUCLEOTIDE SEQUENCE</scope>
    <source>
        <strain evidence="4">CC15-MRSA</strain>
    </source>
</reference>
<dbReference type="PRINTS" id="PR01898">
    <property type="entry name" value="SAGSUPRFAMLY"/>
</dbReference>
<dbReference type="EMBL" id="MF185202">
    <property type="protein sequence ID" value="AWD76419.1"/>
    <property type="molecule type" value="Genomic_DNA"/>
</dbReference>
<evidence type="ECO:0000313" key="4">
    <source>
        <dbReference type="EMBL" id="AWD76419.1"/>
    </source>
</evidence>
<dbReference type="Pfam" id="PF09199">
    <property type="entry name" value="SSL_OB"/>
    <property type="match status" value="1"/>
</dbReference>
<dbReference type="NCBIfam" id="NF009596">
    <property type="entry name" value="PRK13038.1"/>
    <property type="match status" value="1"/>
</dbReference>
<dbReference type="GO" id="GO:0005576">
    <property type="term" value="C:extracellular region"/>
    <property type="evidence" value="ECO:0007669"/>
    <property type="project" value="InterPro"/>
</dbReference>
<dbReference type="PRINTS" id="PR01800">
    <property type="entry name" value="STAPHEXOTOXN"/>
</dbReference>
<protein>
    <submittedName>
        <fullName evidence="4">Superantigen-like protein 10</fullName>
    </submittedName>
</protein>
<dbReference type="Gene3D" id="3.10.20.120">
    <property type="match status" value="1"/>
</dbReference>
<feature type="domain" description="Staphylococcal superantigen-like OB-fold" evidence="3">
    <location>
        <begin position="44"/>
        <end position="123"/>
    </location>
</feature>
<dbReference type="InterPro" id="IPR006126">
    <property type="entry name" value="Staph/Strept_toxin_CS"/>
</dbReference>
<dbReference type="RefSeq" id="WP_000778479.1">
    <property type="nucleotide sequence ID" value="NZ_BAABRF010000002.1"/>
</dbReference>
<evidence type="ECO:0000256" key="1">
    <source>
        <dbReference type="ARBA" id="ARBA00008401"/>
    </source>
</evidence>
<evidence type="ECO:0000259" key="2">
    <source>
        <dbReference type="Pfam" id="PF02876"/>
    </source>
</evidence>
<comment type="similarity">
    <text evidence="1">Belongs to the staphylococcal/streptococcal toxin family.</text>
</comment>
<dbReference type="Pfam" id="PF02876">
    <property type="entry name" value="Stap_Strp_tox_C"/>
    <property type="match status" value="1"/>
</dbReference>
<feature type="domain" description="Staphylococcal/Streptococcal toxin beta-grasp" evidence="2">
    <location>
        <begin position="134"/>
        <end position="226"/>
    </location>
</feature>
<dbReference type="PRINTS" id="PR01501">
    <property type="entry name" value="TOXICSSTOXIN"/>
</dbReference>
<dbReference type="InterPro" id="IPR008992">
    <property type="entry name" value="Enterotoxin"/>
</dbReference>